<keyword evidence="4" id="KW-1185">Reference proteome</keyword>
<dbReference type="GO" id="GO:0005975">
    <property type="term" value="P:carbohydrate metabolic process"/>
    <property type="evidence" value="ECO:0007669"/>
    <property type="project" value="InterPro"/>
</dbReference>
<protein>
    <submittedName>
        <fullName evidence="3">GH18 domain-containing protein</fullName>
    </submittedName>
</protein>
<organism evidence="3 4">
    <name type="scientific">Caenorhabditis elegans</name>
    <dbReference type="NCBI Taxonomy" id="6239"/>
    <lineage>
        <taxon>Eukaryota</taxon>
        <taxon>Metazoa</taxon>
        <taxon>Ecdysozoa</taxon>
        <taxon>Nematoda</taxon>
        <taxon>Chromadorea</taxon>
        <taxon>Rhabditida</taxon>
        <taxon>Rhabditina</taxon>
        <taxon>Rhabditomorpha</taxon>
        <taxon>Rhabditoidea</taxon>
        <taxon>Rhabditidae</taxon>
        <taxon>Peloderinae</taxon>
        <taxon>Caenorhabditis</taxon>
    </lineage>
</organism>
<reference evidence="3 4" key="1">
    <citation type="journal article" date="1998" name="Science">
        <title>Genome sequence of the nematode C. elegans: a platform for investigating biology.</title>
        <authorList>
            <consortium name="The C. elegans sequencing consortium"/>
            <person name="Sulson J.E."/>
            <person name="Waterston R."/>
        </authorList>
    </citation>
    <scope>NUCLEOTIDE SEQUENCE [LARGE SCALE GENOMIC DNA]</scope>
    <source>
        <strain evidence="3 4">Bristol N2</strain>
    </source>
</reference>
<dbReference type="AGR" id="WB:WBGene00011158"/>
<evidence type="ECO:0000313" key="3">
    <source>
        <dbReference type="EMBL" id="CAA93862.1"/>
    </source>
</evidence>
<dbReference type="HOGENOM" id="CLU_002833_0_0_1"/>
<dbReference type="InterPro" id="IPR011583">
    <property type="entry name" value="Chitinase_II/V-like_cat"/>
</dbReference>
<dbReference type="CAZy" id="GH18">
    <property type="family name" value="Glycoside Hydrolase Family 18"/>
</dbReference>
<dbReference type="FunCoup" id="Q21858">
    <property type="interactions" value="7"/>
</dbReference>
<dbReference type="GeneID" id="187732"/>
<dbReference type="PROSITE" id="PS51910">
    <property type="entry name" value="GH18_2"/>
    <property type="match status" value="1"/>
</dbReference>
<evidence type="ECO:0000256" key="1">
    <source>
        <dbReference type="SAM" id="Phobius"/>
    </source>
</evidence>
<dbReference type="Proteomes" id="UP000001940">
    <property type="component" value="Chromosome II"/>
</dbReference>
<dbReference type="UCSC" id="R09D1.2">
    <property type="organism name" value="c. elegans"/>
</dbReference>
<dbReference type="EMBL" id="BX284602">
    <property type="protein sequence ID" value="CAA93862.1"/>
    <property type="molecule type" value="Genomic_DNA"/>
</dbReference>
<keyword evidence="1" id="KW-0812">Transmembrane</keyword>
<proteinExistence type="predicted"/>
<sequence>MISVFKKLSRHYNNENFTPTFKKYCKYLWTICLLLAFCGIVAYGLTFLIFRYYGNQDFIIEHQEILYQLSTVKPDPINTKNRDYKKRIVGYYYRNGNDSIMMGQLAKLTHAVFAFLELHPDGTIHFESRKAKESFLYLRKLASILKFDAKIMFSIGGPANTQFFSPIIQNEEMKRKFIDSIIYFLKQYKLDGVDLFWKWSSSGDKFTYSSFLQELKHKLRSHRQNYIISIVLPPAGVDTWELGYDLEEIMEHVDFMNVYSMDYSGPWDNQWGTPTGPSAPLAFNIGPRKNFNVDWTMKYYSCKTQQPGKFNMVIPFYARYWNNVQEAVDPRTEVFRNAEIRNNRADGVPYMDRSSADYKMASWDNLTSTPYIWKPDERRFFTFENQKSIAIKTRYAIDMNLGGVWIWSVDMGDHGNVLLSAVASQEFLTSKNNGKNKYKC</sequence>
<dbReference type="STRING" id="6239.R09D1.2.1"/>
<dbReference type="OMA" id="DSNTEYG"/>
<dbReference type="OrthoDB" id="73875at2759"/>
<dbReference type="AlphaFoldDB" id="Q21858"/>
<dbReference type="CTD" id="187732"/>
<keyword evidence="1" id="KW-0472">Membrane</keyword>
<evidence type="ECO:0000313" key="4">
    <source>
        <dbReference type="Proteomes" id="UP000001940"/>
    </source>
</evidence>
<dbReference type="InterPro" id="IPR017853">
    <property type="entry name" value="GH"/>
</dbReference>
<feature type="domain" description="GH18" evidence="2">
    <location>
        <begin position="86"/>
        <end position="430"/>
    </location>
</feature>
<dbReference type="PhylomeDB" id="Q21858"/>
<dbReference type="PANTHER" id="PTHR46073:SF8">
    <property type="entry name" value="GH18 DOMAIN-CONTAINING PROTEIN"/>
    <property type="match status" value="1"/>
</dbReference>
<keyword evidence="1" id="KW-1133">Transmembrane helix</keyword>
<dbReference type="PANTHER" id="PTHR46073">
    <property type="entry name" value="CHITINASE"/>
    <property type="match status" value="1"/>
</dbReference>
<dbReference type="InterPro" id="IPR001223">
    <property type="entry name" value="Glyco_hydro18_cat"/>
</dbReference>
<gene>
    <name evidence="3 5" type="primary">chil-16</name>
    <name evidence="3" type="ORF">CELE_R09D1.2</name>
    <name evidence="5" type="ORF">R09D1.2</name>
</gene>
<evidence type="ECO:0000259" key="2">
    <source>
        <dbReference type="PROSITE" id="PS51910"/>
    </source>
</evidence>
<dbReference type="WormBase" id="R09D1.2">
    <property type="protein sequence ID" value="CE03543"/>
    <property type="gene ID" value="WBGene00011158"/>
    <property type="gene designation" value="chil-16"/>
</dbReference>
<dbReference type="Gene3D" id="3.20.20.80">
    <property type="entry name" value="Glycosidases"/>
    <property type="match status" value="2"/>
</dbReference>
<accession>Q21858</accession>
<dbReference type="GO" id="GO:0008061">
    <property type="term" value="F:chitin binding"/>
    <property type="evidence" value="ECO:0007669"/>
    <property type="project" value="InterPro"/>
</dbReference>
<dbReference type="PIR" id="T24073">
    <property type="entry name" value="T24073"/>
</dbReference>
<evidence type="ECO:0000313" key="5">
    <source>
        <dbReference type="WormBase" id="R09D1.2"/>
    </source>
</evidence>
<dbReference type="RefSeq" id="NP_496020.1">
    <property type="nucleotide sequence ID" value="NM_063619.3"/>
</dbReference>
<dbReference type="Bgee" id="WBGene00011158">
    <property type="expression patterns" value="Expressed in larva"/>
</dbReference>
<dbReference type="InterPro" id="IPR029070">
    <property type="entry name" value="Chitinase_insertion_sf"/>
</dbReference>
<dbReference type="SMART" id="SM00636">
    <property type="entry name" value="Glyco_18"/>
    <property type="match status" value="1"/>
</dbReference>
<dbReference type="SUPFAM" id="SSF51445">
    <property type="entry name" value="(Trans)glycosidases"/>
    <property type="match status" value="1"/>
</dbReference>
<dbReference type="InParanoid" id="Q21858"/>
<dbReference type="Pfam" id="PF00704">
    <property type="entry name" value="Glyco_hydro_18"/>
    <property type="match status" value="1"/>
</dbReference>
<name>Q21858_CAEEL</name>
<dbReference type="SMR" id="Q21858"/>
<feature type="transmembrane region" description="Helical" evidence="1">
    <location>
        <begin position="27"/>
        <end position="53"/>
    </location>
</feature>
<dbReference type="eggNOG" id="KOG2806">
    <property type="taxonomic scope" value="Eukaryota"/>
</dbReference>
<dbReference type="KEGG" id="cel:CELE_R09D1.2"/>
<dbReference type="Gene3D" id="3.10.50.10">
    <property type="match status" value="1"/>
</dbReference>
<dbReference type="PaxDb" id="6239-R09D1.2"/>